<proteinExistence type="predicted"/>
<name>A0A0A9GBD5_ARUDO</name>
<dbReference type="EMBL" id="GBRH01177142">
    <property type="protein sequence ID" value="JAE20754.1"/>
    <property type="molecule type" value="Transcribed_RNA"/>
</dbReference>
<evidence type="ECO:0000313" key="1">
    <source>
        <dbReference type="EMBL" id="JAE20754.1"/>
    </source>
</evidence>
<sequence length="124" mass="13872">MNITPVEKCKRCHLLKVALSKLKHLLGFLSSNCVLNGFSVELHTDLMEIQILIRADPNLVLEKASKLHNPIINTSHRAPFLILPIASGTSIIRSAVHISLQWPTIGVIYVRFMLRVGLSNKEPK</sequence>
<reference evidence="1" key="1">
    <citation type="submission" date="2014-09" db="EMBL/GenBank/DDBJ databases">
        <authorList>
            <person name="Magalhaes I.L.F."/>
            <person name="Oliveira U."/>
            <person name="Santos F.R."/>
            <person name="Vidigal T.H.D.A."/>
            <person name="Brescovit A.D."/>
            <person name="Santos A.J."/>
        </authorList>
    </citation>
    <scope>NUCLEOTIDE SEQUENCE</scope>
    <source>
        <tissue evidence="1">Shoot tissue taken approximately 20 cm above the soil surface</tissue>
    </source>
</reference>
<protein>
    <submittedName>
        <fullName evidence="1">Uncharacterized protein</fullName>
    </submittedName>
</protein>
<organism evidence="1">
    <name type="scientific">Arundo donax</name>
    <name type="common">Giant reed</name>
    <name type="synonym">Donax arundinaceus</name>
    <dbReference type="NCBI Taxonomy" id="35708"/>
    <lineage>
        <taxon>Eukaryota</taxon>
        <taxon>Viridiplantae</taxon>
        <taxon>Streptophyta</taxon>
        <taxon>Embryophyta</taxon>
        <taxon>Tracheophyta</taxon>
        <taxon>Spermatophyta</taxon>
        <taxon>Magnoliopsida</taxon>
        <taxon>Liliopsida</taxon>
        <taxon>Poales</taxon>
        <taxon>Poaceae</taxon>
        <taxon>PACMAD clade</taxon>
        <taxon>Arundinoideae</taxon>
        <taxon>Arundineae</taxon>
        <taxon>Arundo</taxon>
    </lineage>
</organism>
<reference evidence="1" key="2">
    <citation type="journal article" date="2015" name="Data Brief">
        <title>Shoot transcriptome of the giant reed, Arundo donax.</title>
        <authorList>
            <person name="Barrero R.A."/>
            <person name="Guerrero F.D."/>
            <person name="Moolhuijzen P."/>
            <person name="Goolsby J.A."/>
            <person name="Tidwell J."/>
            <person name="Bellgard S.E."/>
            <person name="Bellgard M.I."/>
        </authorList>
    </citation>
    <scope>NUCLEOTIDE SEQUENCE</scope>
    <source>
        <tissue evidence="1">Shoot tissue taken approximately 20 cm above the soil surface</tissue>
    </source>
</reference>
<accession>A0A0A9GBD5</accession>
<dbReference type="AlphaFoldDB" id="A0A0A9GBD5"/>